<name>A0A2U1K1I1_9FLAO</name>
<keyword evidence="1" id="KW-0597">Phosphoprotein</keyword>
<comment type="caution">
    <text evidence="3">The sequence shown here is derived from an EMBL/GenBank/DDBJ whole genome shotgun (WGS) entry which is preliminary data.</text>
</comment>
<proteinExistence type="predicted"/>
<dbReference type="PANTHER" id="PTHR44520:SF2">
    <property type="entry name" value="RESPONSE REGULATOR RCP1"/>
    <property type="match status" value="1"/>
</dbReference>
<evidence type="ECO:0000259" key="2">
    <source>
        <dbReference type="PROSITE" id="PS50110"/>
    </source>
</evidence>
<dbReference type="AlphaFoldDB" id="A0A2U1K1I1"/>
<dbReference type="InterPro" id="IPR052893">
    <property type="entry name" value="TCS_response_regulator"/>
</dbReference>
<reference evidence="3 4" key="1">
    <citation type="submission" date="2018-04" db="EMBL/GenBank/DDBJ databases">
        <title>Flavobacterium sp. nov., isolated from glacier ice.</title>
        <authorList>
            <person name="Liu Q."/>
            <person name="Xin Y.-H."/>
        </authorList>
    </citation>
    <scope>NUCLEOTIDE SEQUENCE [LARGE SCALE GENOMIC DNA]</scope>
    <source>
        <strain evidence="3 4">LB2P30</strain>
    </source>
</reference>
<feature type="modified residue" description="4-aspartylphosphate" evidence="1">
    <location>
        <position position="66"/>
    </location>
</feature>
<dbReference type="SMART" id="SM00448">
    <property type="entry name" value="REC"/>
    <property type="match status" value="1"/>
</dbReference>
<dbReference type="GO" id="GO:0000160">
    <property type="term" value="P:phosphorelay signal transduction system"/>
    <property type="evidence" value="ECO:0007669"/>
    <property type="project" value="InterPro"/>
</dbReference>
<keyword evidence="4" id="KW-1185">Reference proteome</keyword>
<dbReference type="Proteomes" id="UP000245618">
    <property type="component" value="Unassembled WGS sequence"/>
</dbReference>
<dbReference type="SUPFAM" id="SSF52172">
    <property type="entry name" value="CheY-like"/>
    <property type="match status" value="1"/>
</dbReference>
<dbReference type="Pfam" id="PF00072">
    <property type="entry name" value="Response_reg"/>
    <property type="match status" value="1"/>
</dbReference>
<dbReference type="Gene3D" id="3.40.50.2300">
    <property type="match status" value="1"/>
</dbReference>
<evidence type="ECO:0000313" key="3">
    <source>
        <dbReference type="EMBL" id="PWA10853.1"/>
    </source>
</evidence>
<dbReference type="PROSITE" id="PS50110">
    <property type="entry name" value="RESPONSE_REGULATORY"/>
    <property type="match status" value="1"/>
</dbReference>
<evidence type="ECO:0000256" key="1">
    <source>
        <dbReference type="PROSITE-ProRule" id="PRU00169"/>
    </source>
</evidence>
<accession>A0A2U1K1I1</accession>
<dbReference type="PANTHER" id="PTHR44520">
    <property type="entry name" value="RESPONSE REGULATOR RCP1-RELATED"/>
    <property type="match status" value="1"/>
</dbReference>
<dbReference type="InterPro" id="IPR011006">
    <property type="entry name" value="CheY-like_superfamily"/>
</dbReference>
<organism evidence="3 4">
    <name type="scientific">Flavobacterium laiguense</name>
    <dbReference type="NCBI Taxonomy" id="2169409"/>
    <lineage>
        <taxon>Bacteria</taxon>
        <taxon>Pseudomonadati</taxon>
        <taxon>Bacteroidota</taxon>
        <taxon>Flavobacteriia</taxon>
        <taxon>Flavobacteriales</taxon>
        <taxon>Flavobacteriaceae</taxon>
        <taxon>Flavobacterium</taxon>
    </lineage>
</organism>
<protein>
    <submittedName>
        <fullName evidence="3">Response regulator</fullName>
    </submittedName>
</protein>
<dbReference type="EMBL" id="QCZH01000002">
    <property type="protein sequence ID" value="PWA10853.1"/>
    <property type="molecule type" value="Genomic_DNA"/>
</dbReference>
<dbReference type="OrthoDB" id="673128at2"/>
<dbReference type="RefSeq" id="WP_116760536.1">
    <property type="nucleotide sequence ID" value="NZ_QCZH01000002.1"/>
</dbReference>
<gene>
    <name evidence="3" type="ORF">DB891_03225</name>
</gene>
<dbReference type="InterPro" id="IPR001789">
    <property type="entry name" value="Sig_transdc_resp-reg_receiver"/>
</dbReference>
<evidence type="ECO:0000313" key="4">
    <source>
        <dbReference type="Proteomes" id="UP000245618"/>
    </source>
</evidence>
<feature type="domain" description="Response regulatory" evidence="2">
    <location>
        <begin position="4"/>
        <end position="135"/>
    </location>
</feature>
<sequence>MLDLIMCVDDDPITLMLLKKVIDKAAFSKETITAQNGEEALEFFKSLKNTLTKDTTTNLPQLIFLDLNMPVMGGWEFLDCFNTPEYLNFNDIKVVILSSTIDPEDISKSKTYPIVIDFLPKPITTSILDYLKTKI</sequence>